<dbReference type="PANTHER" id="PTHR11365:SF23">
    <property type="entry name" value="HYPOTHETICAL 5-OXOPROLINASE (EUROFUNG)-RELATED"/>
    <property type="match status" value="1"/>
</dbReference>
<organism evidence="2 3">
    <name type="scientific">Enterovirga rhinocerotis</name>
    <dbReference type="NCBI Taxonomy" id="1339210"/>
    <lineage>
        <taxon>Bacteria</taxon>
        <taxon>Pseudomonadati</taxon>
        <taxon>Pseudomonadota</taxon>
        <taxon>Alphaproteobacteria</taxon>
        <taxon>Hyphomicrobiales</taxon>
        <taxon>Methylobacteriaceae</taxon>
        <taxon>Enterovirga</taxon>
    </lineage>
</organism>
<feature type="domain" description="Hydantoinase B/oxoprolinase" evidence="1">
    <location>
        <begin position="9"/>
        <end position="528"/>
    </location>
</feature>
<comment type="caution">
    <text evidence="2">The sequence shown here is derived from an EMBL/GenBank/DDBJ whole genome shotgun (WGS) entry which is preliminary data.</text>
</comment>
<evidence type="ECO:0000313" key="3">
    <source>
        <dbReference type="Proteomes" id="UP000295122"/>
    </source>
</evidence>
<dbReference type="Proteomes" id="UP000295122">
    <property type="component" value="Unassembled WGS sequence"/>
</dbReference>
<evidence type="ECO:0000259" key="1">
    <source>
        <dbReference type="Pfam" id="PF02538"/>
    </source>
</evidence>
<dbReference type="GO" id="GO:0017168">
    <property type="term" value="F:5-oxoprolinase (ATP-hydrolyzing) activity"/>
    <property type="evidence" value="ECO:0007669"/>
    <property type="project" value="TreeGrafter"/>
</dbReference>
<dbReference type="RefSeq" id="WP_133770530.1">
    <property type="nucleotide sequence ID" value="NZ_SNZR01000013.1"/>
</dbReference>
<dbReference type="PANTHER" id="PTHR11365">
    <property type="entry name" value="5-OXOPROLINASE RELATED"/>
    <property type="match status" value="1"/>
</dbReference>
<dbReference type="OrthoDB" id="9761586at2"/>
<dbReference type="Pfam" id="PF02538">
    <property type="entry name" value="Hydantoinase_B"/>
    <property type="match status" value="1"/>
</dbReference>
<protein>
    <submittedName>
        <fullName evidence="2">N-methylhydantoinase B</fullName>
    </submittedName>
</protein>
<dbReference type="InterPro" id="IPR003692">
    <property type="entry name" value="Hydantoinase_B"/>
</dbReference>
<sequence length="566" mass="60087">MALDPKSLDPVDYAIISQSLIAAAREMGAKLIRSAYSTVLREARDGSAALLDAKGNTIAQAELIPMQLGTIGHVFQPCTKLYPNETLVPGDFFVINDPYSGGQHLQDVFLFHPIFYDGKVIGFSASVAHHLDVSGGDPGLNIAAPDVYAEGLIIPPLKFNMERDWHGGPFERLLRANVRVPHQTMGDFDAQIAANAIGAQRVVELADRYGAEKIAAVMAALLDYSEARMRAALREIPDGVYTGEDAVDDDGLSDEALPVRATVTITGDQATIDFTGTAPQVRRNLNAPFAATVSAALSCLKAALTSPDIPFNAGAFRPIEVTAPKGSMLNPNHPAPVRARMEVCSRAWNAIMKALSQAVPDKVIACGFDTTTSFVLSHLGESGWSVYLEIYGGGFGAANDTDGCDGVDNPLSNCSNTPVEALDQDFPFFRVVEYALRTDSGGRGRQRGGLGFTRSFEALRDGVRVALYSDRFKLSADGLFGGGEGATGFCEVRRGDTVIKLKSKDAMDLQRGDIVTLGTGGGGGYGDPAERTEALIAENLEDGIISPEVARTWRDAGAAGQGQAGP</sequence>
<dbReference type="AlphaFoldDB" id="A0A4R7BZQ5"/>
<dbReference type="InterPro" id="IPR045079">
    <property type="entry name" value="Oxoprolinase-like"/>
</dbReference>
<dbReference type="EMBL" id="SNZR01000013">
    <property type="protein sequence ID" value="TDR89707.1"/>
    <property type="molecule type" value="Genomic_DNA"/>
</dbReference>
<name>A0A4R7BZQ5_9HYPH</name>
<keyword evidence="3" id="KW-1185">Reference proteome</keyword>
<accession>A0A4R7BZQ5</accession>
<evidence type="ECO:0000313" key="2">
    <source>
        <dbReference type="EMBL" id="TDR89707.1"/>
    </source>
</evidence>
<reference evidence="2 3" key="1">
    <citation type="submission" date="2019-03" db="EMBL/GenBank/DDBJ databases">
        <title>Genomic Encyclopedia of Type Strains, Phase IV (KMG-IV): sequencing the most valuable type-strain genomes for metagenomic binning, comparative biology and taxonomic classification.</title>
        <authorList>
            <person name="Goeker M."/>
        </authorList>
    </citation>
    <scope>NUCLEOTIDE SEQUENCE [LARGE SCALE GENOMIC DNA]</scope>
    <source>
        <strain evidence="2 3">DSM 25903</strain>
    </source>
</reference>
<proteinExistence type="predicted"/>
<dbReference type="GO" id="GO:0006749">
    <property type="term" value="P:glutathione metabolic process"/>
    <property type="evidence" value="ECO:0007669"/>
    <property type="project" value="TreeGrafter"/>
</dbReference>
<gene>
    <name evidence="2" type="ORF">EV668_2542</name>
</gene>
<dbReference type="GO" id="GO:0005829">
    <property type="term" value="C:cytosol"/>
    <property type="evidence" value="ECO:0007669"/>
    <property type="project" value="TreeGrafter"/>
</dbReference>